<gene>
    <name evidence="3" type="ORF">POL58_42790</name>
</gene>
<protein>
    <submittedName>
        <fullName evidence="3">Substrate-binding domain-containing protein</fullName>
    </submittedName>
</protein>
<evidence type="ECO:0000313" key="3">
    <source>
        <dbReference type="EMBL" id="MDC0674552.1"/>
    </source>
</evidence>
<evidence type="ECO:0000256" key="1">
    <source>
        <dbReference type="SAM" id="MobiDB-lite"/>
    </source>
</evidence>
<feature type="compositionally biased region" description="Pro residues" evidence="1">
    <location>
        <begin position="256"/>
        <end position="266"/>
    </location>
</feature>
<keyword evidence="2" id="KW-0812">Transmembrane</keyword>
<organism evidence="3 4">
    <name type="scientific">Nannocystis radixulma</name>
    <dbReference type="NCBI Taxonomy" id="2995305"/>
    <lineage>
        <taxon>Bacteria</taxon>
        <taxon>Pseudomonadati</taxon>
        <taxon>Myxococcota</taxon>
        <taxon>Polyangia</taxon>
        <taxon>Nannocystales</taxon>
        <taxon>Nannocystaceae</taxon>
        <taxon>Nannocystis</taxon>
    </lineage>
</organism>
<keyword evidence="2" id="KW-0472">Membrane</keyword>
<feature type="region of interest" description="Disordered" evidence="1">
    <location>
        <begin position="252"/>
        <end position="274"/>
    </location>
</feature>
<dbReference type="SUPFAM" id="SSF53850">
    <property type="entry name" value="Periplasmic binding protein-like II"/>
    <property type="match status" value="1"/>
</dbReference>
<reference evidence="3 4" key="1">
    <citation type="submission" date="2022-11" db="EMBL/GenBank/DDBJ databases">
        <title>Minimal conservation of predation-associated metabolite biosynthetic gene clusters underscores biosynthetic potential of Myxococcota including descriptions for ten novel species: Archangium lansinium sp. nov., Myxococcus landrumus sp. nov., Nannocystis bai.</title>
        <authorList>
            <person name="Ahearne A."/>
            <person name="Stevens C."/>
            <person name="Dowd S."/>
        </authorList>
    </citation>
    <scope>NUCLEOTIDE SEQUENCE [LARGE SCALE GENOMIC DNA]</scope>
    <source>
        <strain evidence="3 4">NCELM</strain>
    </source>
</reference>
<feature type="transmembrane region" description="Helical" evidence="2">
    <location>
        <begin position="6"/>
        <end position="23"/>
    </location>
</feature>
<comment type="caution">
    <text evidence="3">The sequence shown here is derived from an EMBL/GenBank/DDBJ whole genome shotgun (WGS) entry which is preliminary data.</text>
</comment>
<evidence type="ECO:0000313" key="4">
    <source>
        <dbReference type="Proteomes" id="UP001217838"/>
    </source>
</evidence>
<keyword evidence="4" id="KW-1185">Reference proteome</keyword>
<sequence>MEVVIRIVLALALSILVIALFRLGRRIPAPREDEVRPRGWGSILGNALFLGALWALVGVIAAFMAVGGNVVDVVPPAAEFVEIRGERDDAAPECGPPGPRGQPYLVEVVHSIDQGPWLTQAASAFMEQCPNVQLRLTARDDYDAGSAILRGELRPTLWAPSEELSLRYMEIRWREQSDELLFRIDERRPLVRSPLVVLLHEEQFRALRAIREADREGLGFWVDALCPMIPRAPELDGVLQEDMLPGDWIDWYQQRNPPPPPPPAPPRVTKKGKSAPVVLPTPAAPLIPTPEELRSWGRVKLGFPAPNSAGGTSTLVLMARQYLLADTAGDVALALEREGEVLQRWLRRCNAGRDDWFASAVLLTDHFFDLGTTTYDGVVTYESVVFAILARLSADELGEVRVYYPSPTFVAEHPAVLMWPDDETRARELDAARYWLQYLESEAVQQSAIRHGLRPGRLERPLSAFDLEKNPFLEQRRFGIELEPTLAEPPRPDGPVLRKLLELWRDATGRT</sequence>
<name>A0ABT5BK72_9BACT</name>
<dbReference type="Proteomes" id="UP001217838">
    <property type="component" value="Unassembled WGS sequence"/>
</dbReference>
<feature type="transmembrane region" description="Helical" evidence="2">
    <location>
        <begin position="43"/>
        <end position="66"/>
    </location>
</feature>
<evidence type="ECO:0000256" key="2">
    <source>
        <dbReference type="SAM" id="Phobius"/>
    </source>
</evidence>
<keyword evidence="2" id="KW-1133">Transmembrane helix</keyword>
<dbReference type="EMBL" id="JAQNDN010000024">
    <property type="protein sequence ID" value="MDC0674552.1"/>
    <property type="molecule type" value="Genomic_DNA"/>
</dbReference>
<proteinExistence type="predicted"/>
<accession>A0ABT5BK72</accession>